<reference evidence="1" key="1">
    <citation type="submission" date="2023-05" db="EMBL/GenBank/DDBJ databases">
        <authorList>
            <person name="Huff M."/>
        </authorList>
    </citation>
    <scope>NUCLEOTIDE SEQUENCE</scope>
</reference>
<dbReference type="PANTHER" id="PTHR12585">
    <property type="entry name" value="SCC1 / RAD21 FAMILY MEMBER"/>
    <property type="match status" value="1"/>
</dbReference>
<keyword evidence="2" id="KW-1185">Reference proteome</keyword>
<sequence>MLRQIIGVEPSESNILSGGKPGPHKIQGIGVGFIPKNLDQDVMDEVIEMIESNAPGDDYDGVIYFQLTQFFFPMFQLRFDFLAIFCLVCEALLKVKQTFRSAAVDLLPEESKAPYHSITLPETFDLDDFELPDNDILQRLAQ</sequence>
<organism evidence="1 2">
    <name type="scientific">Fraxinus pennsylvanica</name>
    <dbReference type="NCBI Taxonomy" id="56036"/>
    <lineage>
        <taxon>Eukaryota</taxon>
        <taxon>Viridiplantae</taxon>
        <taxon>Streptophyta</taxon>
        <taxon>Embryophyta</taxon>
        <taxon>Tracheophyta</taxon>
        <taxon>Spermatophyta</taxon>
        <taxon>Magnoliopsida</taxon>
        <taxon>eudicotyledons</taxon>
        <taxon>Gunneridae</taxon>
        <taxon>Pentapetalae</taxon>
        <taxon>asterids</taxon>
        <taxon>lamiids</taxon>
        <taxon>Lamiales</taxon>
        <taxon>Oleaceae</taxon>
        <taxon>Oleeae</taxon>
        <taxon>Fraxinus</taxon>
    </lineage>
</organism>
<dbReference type="Proteomes" id="UP000834106">
    <property type="component" value="Chromosome 2"/>
</dbReference>
<dbReference type="GO" id="GO:0003682">
    <property type="term" value="F:chromatin binding"/>
    <property type="evidence" value="ECO:0007669"/>
    <property type="project" value="TreeGrafter"/>
</dbReference>
<dbReference type="PANTHER" id="PTHR12585:SF69">
    <property type="entry name" value="FI11703P"/>
    <property type="match status" value="1"/>
</dbReference>
<accession>A0AAD1YTP8</accession>
<evidence type="ECO:0000313" key="1">
    <source>
        <dbReference type="EMBL" id="CAI9756081.1"/>
    </source>
</evidence>
<dbReference type="SUPFAM" id="SSF53686">
    <property type="entry name" value="Tryptophan synthase beta subunit-like PLP-dependent enzymes"/>
    <property type="match status" value="1"/>
</dbReference>
<dbReference type="EMBL" id="OU503037">
    <property type="protein sequence ID" value="CAI9756081.1"/>
    <property type="molecule type" value="Genomic_DNA"/>
</dbReference>
<protein>
    <submittedName>
        <fullName evidence="1">Uncharacterized protein</fullName>
    </submittedName>
</protein>
<dbReference type="GO" id="GO:0007062">
    <property type="term" value="P:sister chromatid cohesion"/>
    <property type="evidence" value="ECO:0007669"/>
    <property type="project" value="InterPro"/>
</dbReference>
<dbReference type="Gene3D" id="3.40.50.1100">
    <property type="match status" value="1"/>
</dbReference>
<dbReference type="InterPro" id="IPR036052">
    <property type="entry name" value="TrpB-like_PALP_sf"/>
</dbReference>
<dbReference type="InterPro" id="IPR039781">
    <property type="entry name" value="Rad21/Rec8-like"/>
</dbReference>
<evidence type="ECO:0000313" key="2">
    <source>
        <dbReference type="Proteomes" id="UP000834106"/>
    </source>
</evidence>
<name>A0AAD1YTP8_9LAMI</name>
<dbReference type="GO" id="GO:1990414">
    <property type="term" value="P:replication-born double-strand break repair via sister chromatid exchange"/>
    <property type="evidence" value="ECO:0007669"/>
    <property type="project" value="TreeGrafter"/>
</dbReference>
<dbReference type="GO" id="GO:0008278">
    <property type="term" value="C:cohesin complex"/>
    <property type="evidence" value="ECO:0007669"/>
    <property type="project" value="InterPro"/>
</dbReference>
<dbReference type="AlphaFoldDB" id="A0AAD1YTP8"/>
<proteinExistence type="predicted"/>
<gene>
    <name evidence="1" type="ORF">FPE_LOCUS3511</name>
</gene>